<keyword evidence="2" id="KW-1185">Reference proteome</keyword>
<accession>A0A2P1CB83</accession>
<reference evidence="1 2" key="1">
    <citation type="submission" date="2018-01" db="EMBL/GenBank/DDBJ databases">
        <title>Draft Genome Sequence of Salmonella Enteritidis Phage SE131.</title>
        <authorList>
            <person name="Kim Y."/>
            <person name="Han B.K."/>
            <person name="Kim H."/>
            <person name="Kim D."/>
        </authorList>
    </citation>
    <scope>NUCLEOTIDE SEQUENCE [LARGE SCALE GENOMIC DNA]</scope>
</reference>
<dbReference type="KEGG" id="vg:77948264"/>
<name>A0A2P1CB83_9CAUD</name>
<evidence type="ECO:0000313" key="1">
    <source>
        <dbReference type="EMBL" id="AVJ48145.1"/>
    </source>
</evidence>
<dbReference type="EMBL" id="MG873442">
    <property type="protein sequence ID" value="AVJ48145.1"/>
    <property type="molecule type" value="Genomic_DNA"/>
</dbReference>
<proteinExistence type="predicted"/>
<dbReference type="Proteomes" id="UP000240649">
    <property type="component" value="Segment"/>
</dbReference>
<protein>
    <submittedName>
        <fullName evidence="1">Uncharacterized protein</fullName>
    </submittedName>
</protein>
<sequence>MDKMFVTCPHCEGKKEVTPWTIAYRVRQFDQIRVTCTHCGQQFKILADIKYLTEK</sequence>
<evidence type="ECO:0000313" key="2">
    <source>
        <dbReference type="Proteomes" id="UP000240649"/>
    </source>
</evidence>
<organism evidence="1 2">
    <name type="scientific">Salmonella phage SE131</name>
    <dbReference type="NCBI Taxonomy" id="2081631"/>
    <lineage>
        <taxon>Viruses</taxon>
        <taxon>Duplodnaviria</taxon>
        <taxon>Heunggongvirae</taxon>
        <taxon>Uroviricota</taxon>
        <taxon>Caudoviricetes</taxon>
        <taxon>Grimontviridae</taxon>
        <taxon>Moazamivirus</taxon>
        <taxon>Moazamivirus SE131</taxon>
    </lineage>
</organism>
<dbReference type="RefSeq" id="YP_010671994.1">
    <property type="nucleotide sequence ID" value="NC_070974.1"/>
</dbReference>
<dbReference type="GeneID" id="77948264"/>